<feature type="region of interest" description="Disordered" evidence="2">
    <location>
        <begin position="1"/>
        <end position="31"/>
    </location>
</feature>
<evidence type="ECO:0000256" key="1">
    <source>
        <dbReference type="ARBA" id="ARBA00006068"/>
    </source>
</evidence>
<feature type="domain" description="LytR/CpsA/Psr regulator C-terminal" evidence="5">
    <location>
        <begin position="388"/>
        <end position="474"/>
    </location>
</feature>
<feature type="compositionally biased region" description="Low complexity" evidence="2">
    <location>
        <begin position="9"/>
        <end position="23"/>
    </location>
</feature>
<dbReference type="PANTHER" id="PTHR33392">
    <property type="entry name" value="POLYISOPRENYL-TEICHOIC ACID--PEPTIDOGLYCAN TEICHOIC ACID TRANSFERASE TAGU"/>
    <property type="match status" value="1"/>
</dbReference>
<proteinExistence type="inferred from homology"/>
<evidence type="ECO:0000313" key="7">
    <source>
        <dbReference type="Proteomes" id="UP000320055"/>
    </source>
</evidence>
<protein>
    <submittedName>
        <fullName evidence="6">Transcriptional attenuator, LytR family</fullName>
    </submittedName>
</protein>
<gene>
    <name evidence="6" type="ORF">H1P_1150004</name>
</gene>
<evidence type="ECO:0000313" key="6">
    <source>
        <dbReference type="EMBL" id="VEP11694.1"/>
    </source>
</evidence>
<evidence type="ECO:0000256" key="2">
    <source>
        <dbReference type="SAM" id="MobiDB-lite"/>
    </source>
</evidence>
<evidence type="ECO:0000259" key="4">
    <source>
        <dbReference type="Pfam" id="PF03816"/>
    </source>
</evidence>
<dbReference type="Gene3D" id="3.40.630.190">
    <property type="entry name" value="LCP protein"/>
    <property type="match status" value="1"/>
</dbReference>
<dbReference type="InterPro" id="IPR050922">
    <property type="entry name" value="LytR/CpsA/Psr_CW_biosynth"/>
</dbReference>
<evidence type="ECO:0000259" key="5">
    <source>
        <dbReference type="Pfam" id="PF13399"/>
    </source>
</evidence>
<dbReference type="PANTHER" id="PTHR33392:SF6">
    <property type="entry name" value="POLYISOPRENYL-TEICHOIC ACID--PEPTIDOGLYCAN TEICHOIC ACID TRANSFERASE TAGU"/>
    <property type="match status" value="1"/>
</dbReference>
<feature type="transmembrane region" description="Helical" evidence="3">
    <location>
        <begin position="41"/>
        <end position="65"/>
    </location>
</feature>
<dbReference type="OrthoDB" id="305468at2"/>
<keyword evidence="3" id="KW-1133">Transmembrane helix</keyword>
<accession>A0A563VJS5</accession>
<evidence type="ECO:0000256" key="3">
    <source>
        <dbReference type="SAM" id="Phobius"/>
    </source>
</evidence>
<keyword evidence="7" id="KW-1185">Reference proteome</keyword>
<dbReference type="EMBL" id="CAACVJ010000019">
    <property type="protein sequence ID" value="VEP11694.1"/>
    <property type="molecule type" value="Genomic_DNA"/>
</dbReference>
<dbReference type="NCBIfam" id="TIGR00350">
    <property type="entry name" value="lytR_cpsA_psr"/>
    <property type="match status" value="1"/>
</dbReference>
<dbReference type="InterPro" id="IPR004474">
    <property type="entry name" value="LytR_CpsA_psr"/>
</dbReference>
<dbReference type="InterPro" id="IPR027381">
    <property type="entry name" value="LytR/CpsA/Psr_C"/>
</dbReference>
<feature type="domain" description="Cell envelope-related transcriptional attenuator" evidence="4">
    <location>
        <begin position="140"/>
        <end position="286"/>
    </location>
</feature>
<keyword evidence="3" id="KW-0812">Transmembrane</keyword>
<name>A0A563VJS5_9CYAN</name>
<organism evidence="6 7">
    <name type="scientific">Hyella patelloides LEGE 07179</name>
    <dbReference type="NCBI Taxonomy" id="945734"/>
    <lineage>
        <taxon>Bacteria</taxon>
        <taxon>Bacillati</taxon>
        <taxon>Cyanobacteriota</taxon>
        <taxon>Cyanophyceae</taxon>
        <taxon>Pleurocapsales</taxon>
        <taxon>Hyellaceae</taxon>
        <taxon>Hyella</taxon>
    </lineage>
</organism>
<dbReference type="Proteomes" id="UP000320055">
    <property type="component" value="Unassembled WGS sequence"/>
</dbReference>
<dbReference type="AlphaFoldDB" id="A0A563VJS5"/>
<reference evidence="6 7" key="1">
    <citation type="submission" date="2019-01" db="EMBL/GenBank/DDBJ databases">
        <authorList>
            <person name="Brito A."/>
        </authorList>
    </citation>
    <scope>NUCLEOTIDE SEQUENCE [LARGE SCALE GENOMIC DNA]</scope>
    <source>
        <strain evidence="6">1</strain>
    </source>
</reference>
<comment type="similarity">
    <text evidence="1">Belongs to the LytR/CpsA/Psr (LCP) family.</text>
</comment>
<keyword evidence="3" id="KW-0472">Membrane</keyword>
<dbReference type="Pfam" id="PF13399">
    <property type="entry name" value="LytR_C"/>
    <property type="match status" value="1"/>
</dbReference>
<dbReference type="RefSeq" id="WP_144869363.1">
    <property type="nucleotide sequence ID" value="NZ_LR213869.1"/>
</dbReference>
<dbReference type="Pfam" id="PF03816">
    <property type="entry name" value="LytR_cpsA_psr"/>
    <property type="match status" value="1"/>
</dbReference>
<sequence>MSVNKVYRPTPSGPKSGSKSGQKVTPKARYRPKKSYRGRNIAIGIGLTVVSFVSAAAGALLAVTFSESAILKQAELTPEEEQVFNQENTVARKNLSVPELTRPVNILVLGIKVLTSDLKNQPVPDDLGYHALVNSFEGLSDTMLLVRFDPQQKKLSVLSIPRDTKVYLDGHGDRKINHANDYGGPALTASAVSELLGGVEIDRYVRVNVQGIEKLIDALGGVNVFVPKDMKYNDFSQHLYIDLKKGQQHLDGEKAVQFLRYRYDDLGDISRVQRQQVLMRALVEQALKPRTIVKVPKILDVIKSHLDTNLTVKELMALSNFASQTERSGVQMMMLPGNFNNPEENVSYWVPDSPQIENIMVQHFELEPAELDSWSDRTAPTQRDFTNTRIAIQNSLEDPTAARQMLNALQEAGYSRAYISRDWAEPLRVTKIVAQKGDTMSAETLKATLGVGEVLVESTGSLESDVTIQVGEDWQDYLAVDELGTDDFELEFDN</sequence>